<proteinExistence type="predicted"/>
<dbReference type="AlphaFoldDB" id="A0A0K1Q7J6"/>
<keyword evidence="2" id="KW-1185">Reference proteome</keyword>
<dbReference type="OrthoDB" id="664947at2"/>
<accession>A0A0K1Q7J6</accession>
<evidence type="ECO:0008006" key="3">
    <source>
        <dbReference type="Google" id="ProtNLM"/>
    </source>
</evidence>
<reference evidence="1 2" key="1">
    <citation type="submission" date="2015-08" db="EMBL/GenBank/DDBJ databases">
        <authorList>
            <person name="Babu N.S."/>
            <person name="Beckwith C.J."/>
            <person name="Beseler K.G."/>
            <person name="Brison A."/>
            <person name="Carone J.V."/>
            <person name="Caskin T.P."/>
            <person name="Diamond M."/>
            <person name="Durham M.E."/>
            <person name="Foxe J.M."/>
            <person name="Go M."/>
            <person name="Henderson B.A."/>
            <person name="Jones I.B."/>
            <person name="McGettigan J.A."/>
            <person name="Micheletti S.J."/>
            <person name="Nasrallah M.E."/>
            <person name="Ortiz D."/>
            <person name="Piller C.R."/>
            <person name="Privatt S.R."/>
            <person name="Schneider S.L."/>
            <person name="Sharp S."/>
            <person name="Smith T.C."/>
            <person name="Stanton J.D."/>
            <person name="Ullery H.E."/>
            <person name="Wilson R.J."/>
            <person name="Serrano M.G."/>
            <person name="Buck G."/>
            <person name="Lee V."/>
            <person name="Wang Y."/>
            <person name="Carvalho R."/>
            <person name="Voegtly L."/>
            <person name="Shi R."/>
            <person name="Duckworth R."/>
            <person name="Johnson A."/>
            <person name="Loviza R."/>
            <person name="Walstead R."/>
            <person name="Shah Z."/>
            <person name="Kiflezghi M."/>
            <person name="Wade K."/>
            <person name="Ball S.L."/>
            <person name="Bradley K.W."/>
            <person name="Asai D.J."/>
            <person name="Bowman C.A."/>
            <person name="Russell D.A."/>
            <person name="Pope W.H."/>
            <person name="Jacobs-Sera D."/>
            <person name="Hendrix R.W."/>
            <person name="Hatfull G.F."/>
        </authorList>
    </citation>
    <scope>NUCLEOTIDE SEQUENCE [LARGE SCALE GENOMIC DNA]</scope>
    <source>
        <strain evidence="1 2">DSM 27648</strain>
    </source>
</reference>
<name>A0A0K1Q7J6_9BACT</name>
<sequence length="132" mass="15663">MPKIWKEKPSHDDVRRFLHGFFEQLRAGKVEEAKALVGHAYEDWNESLFTVWQDHYLIHEIPKDSSFEGREWDTNRAWLSDLTIKDDIEWVNDDCAWVDFIYRGDPSGYIGEFAVKQDADGYFVQRTIFKMA</sequence>
<dbReference type="EMBL" id="CP012333">
    <property type="protein sequence ID" value="AKV01637.1"/>
    <property type="molecule type" value="Genomic_DNA"/>
</dbReference>
<organism evidence="1 2">
    <name type="scientific">Labilithrix luteola</name>
    <dbReference type="NCBI Taxonomy" id="1391654"/>
    <lineage>
        <taxon>Bacteria</taxon>
        <taxon>Pseudomonadati</taxon>
        <taxon>Myxococcota</taxon>
        <taxon>Polyangia</taxon>
        <taxon>Polyangiales</taxon>
        <taxon>Labilitrichaceae</taxon>
        <taxon>Labilithrix</taxon>
    </lineage>
</organism>
<evidence type="ECO:0000313" key="2">
    <source>
        <dbReference type="Proteomes" id="UP000064967"/>
    </source>
</evidence>
<gene>
    <name evidence="1" type="ORF">AKJ09_08300</name>
</gene>
<dbReference type="KEGG" id="llu:AKJ09_08300"/>
<dbReference type="RefSeq" id="WP_146652698.1">
    <property type="nucleotide sequence ID" value="NZ_CP012333.1"/>
</dbReference>
<evidence type="ECO:0000313" key="1">
    <source>
        <dbReference type="EMBL" id="AKV01637.1"/>
    </source>
</evidence>
<dbReference type="Proteomes" id="UP000064967">
    <property type="component" value="Chromosome"/>
</dbReference>
<protein>
    <recommendedName>
        <fullName evidence="3">SnoaL-like domain-containing protein</fullName>
    </recommendedName>
</protein>